<protein>
    <recommendedName>
        <fullName evidence="7">Major facilitator superfamily (MFS) profile domain-containing protein</fullName>
    </recommendedName>
</protein>
<evidence type="ECO:0000259" key="7">
    <source>
        <dbReference type="PROSITE" id="PS50850"/>
    </source>
</evidence>
<evidence type="ECO:0000256" key="3">
    <source>
        <dbReference type="ARBA" id="ARBA00022692"/>
    </source>
</evidence>
<dbReference type="GO" id="GO:0022857">
    <property type="term" value="F:transmembrane transporter activity"/>
    <property type="evidence" value="ECO:0007669"/>
    <property type="project" value="InterPro"/>
</dbReference>
<dbReference type="InterPro" id="IPR036259">
    <property type="entry name" value="MFS_trans_sf"/>
</dbReference>
<dbReference type="InterPro" id="IPR011701">
    <property type="entry name" value="MFS"/>
</dbReference>
<evidence type="ECO:0000256" key="2">
    <source>
        <dbReference type="ARBA" id="ARBA00022448"/>
    </source>
</evidence>
<organism evidence="8 9">
    <name type="scientific">Hymenolepis diminuta</name>
    <name type="common">Rat tapeworm</name>
    <dbReference type="NCBI Taxonomy" id="6216"/>
    <lineage>
        <taxon>Eukaryota</taxon>
        <taxon>Metazoa</taxon>
        <taxon>Spiralia</taxon>
        <taxon>Lophotrochozoa</taxon>
        <taxon>Platyhelminthes</taxon>
        <taxon>Cestoda</taxon>
        <taxon>Eucestoda</taxon>
        <taxon>Cyclophyllidea</taxon>
        <taxon>Hymenolepididae</taxon>
        <taxon>Hymenolepis</taxon>
    </lineage>
</organism>
<feature type="transmembrane region" description="Helical" evidence="6">
    <location>
        <begin position="193"/>
        <end position="214"/>
    </location>
</feature>
<keyword evidence="9" id="KW-1185">Reference proteome</keyword>
<dbReference type="GO" id="GO:0031526">
    <property type="term" value="C:brush border membrane"/>
    <property type="evidence" value="ECO:0007669"/>
    <property type="project" value="TreeGrafter"/>
</dbReference>
<feature type="transmembrane region" description="Helical" evidence="6">
    <location>
        <begin position="409"/>
        <end position="433"/>
    </location>
</feature>
<feature type="transmembrane region" description="Helical" evidence="6">
    <location>
        <begin position="6"/>
        <end position="26"/>
    </location>
</feature>
<dbReference type="SUPFAM" id="SSF103473">
    <property type="entry name" value="MFS general substrate transporter"/>
    <property type="match status" value="1"/>
</dbReference>
<evidence type="ECO:0000256" key="4">
    <source>
        <dbReference type="ARBA" id="ARBA00022989"/>
    </source>
</evidence>
<evidence type="ECO:0000256" key="5">
    <source>
        <dbReference type="ARBA" id="ARBA00023136"/>
    </source>
</evidence>
<feature type="transmembrane region" description="Helical" evidence="6">
    <location>
        <begin position="330"/>
        <end position="354"/>
    </location>
</feature>
<evidence type="ECO:0000256" key="6">
    <source>
        <dbReference type="SAM" id="Phobius"/>
    </source>
</evidence>
<keyword evidence="5 6" id="KW-0472">Membrane</keyword>
<dbReference type="InterPro" id="IPR020846">
    <property type="entry name" value="MFS_dom"/>
</dbReference>
<sequence>MKLIIYMMVTYLFIDLVASTLMLPWLPTIIKELCEKDAGLKAVWEFVHTKILRAKGGVELSAKDATFIGSCAASLMSLTQYICSSTFGAMSDTMGRKSVLLMLCIMHIFSHLLLASSGVSIVFFLLARILLGATRANVGILSAMISDVSDRESRTGAMASLGIAYSLAFTVGPKASSWILNKLFFSKESSGSVLGPHIGLFAAFLVCIDLLMLFTFPETATLKKDTEKKMAPKRSLWQSLKILNPIELFRFHGIEDYQTRAKMQKMAQVLFLHMSLYSGLECSLLFLAQQRFGYTGEKQSHIFLFTGVSMVIVQHGIMKYLKGGREIKTVLTAMLLQVMAYLTLGFSISEWMFYTGLLFYSVTSSLFSPTFNSLASLSIGSQQQGQVMGIFRSINGLARCVGPSLVGTLMWRVGTTTTFTLGAGATILVAVVFKSIPNLEVFPTNAQAKASTVSPEKKSS</sequence>
<name>A0A564Z6M1_HYMDI</name>
<feature type="transmembrane region" description="Helical" evidence="6">
    <location>
        <begin position="155"/>
        <end position="173"/>
    </location>
</feature>
<accession>A0A564Z6M1</accession>
<dbReference type="PROSITE" id="PS50850">
    <property type="entry name" value="MFS"/>
    <property type="match status" value="1"/>
</dbReference>
<dbReference type="Gene3D" id="1.20.1250.20">
    <property type="entry name" value="MFS general substrate transporter like domains"/>
    <property type="match status" value="1"/>
</dbReference>
<dbReference type="Pfam" id="PF07690">
    <property type="entry name" value="MFS_1"/>
    <property type="match status" value="1"/>
</dbReference>
<feature type="domain" description="Major facilitator superfamily (MFS) profile" evidence="7">
    <location>
        <begin position="4"/>
        <end position="440"/>
    </location>
</feature>
<evidence type="ECO:0000256" key="1">
    <source>
        <dbReference type="ARBA" id="ARBA00004141"/>
    </source>
</evidence>
<proteinExistence type="predicted"/>
<dbReference type="PANTHER" id="PTHR23504:SF31">
    <property type="entry name" value="MAJOR FACILITATOR SUPERFAMILY DOMAIN-CONTAINING PROTEIN 10"/>
    <property type="match status" value="1"/>
</dbReference>
<dbReference type="PANTHER" id="PTHR23504">
    <property type="entry name" value="MAJOR FACILITATOR SUPERFAMILY DOMAIN-CONTAINING PROTEIN 10"/>
    <property type="match status" value="1"/>
</dbReference>
<comment type="subcellular location">
    <subcellularLocation>
        <location evidence="1">Membrane</location>
        <topology evidence="1">Multi-pass membrane protein</topology>
    </subcellularLocation>
</comment>
<dbReference type="EMBL" id="CABIJS010000654">
    <property type="protein sequence ID" value="VUZ54444.1"/>
    <property type="molecule type" value="Genomic_DNA"/>
</dbReference>
<keyword evidence="4 6" id="KW-1133">Transmembrane helix</keyword>
<feature type="transmembrane region" description="Helical" evidence="6">
    <location>
        <begin position="300"/>
        <end position="318"/>
    </location>
</feature>
<feature type="transmembrane region" description="Helical" evidence="6">
    <location>
        <begin position="269"/>
        <end position="288"/>
    </location>
</feature>
<gene>
    <name evidence="8" type="ORF">WMSIL1_LOCUS12519</name>
</gene>
<evidence type="ECO:0000313" key="9">
    <source>
        <dbReference type="Proteomes" id="UP000321570"/>
    </source>
</evidence>
<dbReference type="Proteomes" id="UP000321570">
    <property type="component" value="Unassembled WGS sequence"/>
</dbReference>
<dbReference type="AlphaFoldDB" id="A0A564Z6M1"/>
<reference evidence="8 9" key="1">
    <citation type="submission" date="2019-07" db="EMBL/GenBank/DDBJ databases">
        <authorList>
            <person name="Jastrzebski P J."/>
            <person name="Paukszto L."/>
            <person name="Jastrzebski P J."/>
        </authorList>
    </citation>
    <scope>NUCLEOTIDE SEQUENCE [LARGE SCALE GENOMIC DNA]</scope>
    <source>
        <strain evidence="8 9">WMS-il1</strain>
    </source>
</reference>
<keyword evidence="3 6" id="KW-0812">Transmembrane</keyword>
<keyword evidence="2" id="KW-0813">Transport</keyword>
<evidence type="ECO:0000313" key="8">
    <source>
        <dbReference type="EMBL" id="VUZ54444.1"/>
    </source>
</evidence>